<sequence length="540" mass="61491">MDDLEYGSYEYHCDQEKDAVVRQVRFVDHASIAADLLNNLLEQHIPFGVLWKCSQVRWVFDLEDLKVELLSGTGANLGVLAHSAVMSRRRLDACRAELRCILAGILTSCCWSTYNFAILLLQLAETSAGYLKDFRDRRRLTRKVKGQVGLGWDASKLTDWSQILENEHGIDLLTVNDTAKFVLGYSVSEILAELPEDFRVVHVEPVFRADLVGRFLRRRQAMKEELMNVNYLQLRECVKRKDIRSGRIVDSVEGIAEHLSEPHVTFHGAPLSRVASIVRYGFAIPGEEIGGKKSGLDKLEIRCGASFGVGIYSSPSVGYSSCYSTDARGQYDIRSPKDIPGMRMLICATLMGRSLQVGREQTRRTEGVYREGAHSRVSLNELEYIVFDEDQIIPCYVLHIDYGALEASKHFEEMRTNPDRMKALRNRLKSRYHTGYEKDCVFPEAVRAKKAALKAAAAKWFPYGFGPATGSTFVIEDMAPVSDDEEEYGDFQALRQEKEYEIQEKLERGKDEKASWFDSYQTARETYQTVRVEEESEEDW</sequence>
<dbReference type="OrthoDB" id="10256774at2759"/>
<keyword evidence="2" id="KW-1185">Reference proteome</keyword>
<name>A0A8H6RJP8_9PEZI</name>
<comment type="caution">
    <text evidence="1">The sequence shown here is derived from an EMBL/GenBank/DDBJ whole genome shotgun (WGS) entry which is preliminary data.</text>
</comment>
<proteinExistence type="predicted"/>
<reference evidence="1" key="1">
    <citation type="submission" date="2020-04" db="EMBL/GenBank/DDBJ databases">
        <title>Draft genome resource of the tomato pathogen Pseudocercospora fuligena.</title>
        <authorList>
            <person name="Zaccaron A."/>
        </authorList>
    </citation>
    <scope>NUCLEOTIDE SEQUENCE</scope>
    <source>
        <strain evidence="1">PF001</strain>
    </source>
</reference>
<evidence type="ECO:0000313" key="1">
    <source>
        <dbReference type="EMBL" id="KAF7192107.1"/>
    </source>
</evidence>
<gene>
    <name evidence="1" type="ORF">HII31_06493</name>
</gene>
<evidence type="ECO:0000313" key="2">
    <source>
        <dbReference type="Proteomes" id="UP000660729"/>
    </source>
</evidence>
<dbReference type="AlphaFoldDB" id="A0A8H6RJP8"/>
<organism evidence="1 2">
    <name type="scientific">Pseudocercospora fuligena</name>
    <dbReference type="NCBI Taxonomy" id="685502"/>
    <lineage>
        <taxon>Eukaryota</taxon>
        <taxon>Fungi</taxon>
        <taxon>Dikarya</taxon>
        <taxon>Ascomycota</taxon>
        <taxon>Pezizomycotina</taxon>
        <taxon>Dothideomycetes</taxon>
        <taxon>Dothideomycetidae</taxon>
        <taxon>Mycosphaerellales</taxon>
        <taxon>Mycosphaerellaceae</taxon>
        <taxon>Pseudocercospora</taxon>
    </lineage>
</organism>
<evidence type="ECO:0008006" key="3">
    <source>
        <dbReference type="Google" id="ProtNLM"/>
    </source>
</evidence>
<dbReference type="SUPFAM" id="SSF56399">
    <property type="entry name" value="ADP-ribosylation"/>
    <property type="match status" value="1"/>
</dbReference>
<protein>
    <recommendedName>
        <fullName evidence="3">PARP catalytic domain-containing protein</fullName>
    </recommendedName>
</protein>
<accession>A0A8H6RJP8</accession>
<dbReference type="EMBL" id="JABCIY010000150">
    <property type="protein sequence ID" value="KAF7192107.1"/>
    <property type="molecule type" value="Genomic_DNA"/>
</dbReference>
<dbReference type="Gene3D" id="3.90.228.10">
    <property type="match status" value="1"/>
</dbReference>
<dbReference type="Proteomes" id="UP000660729">
    <property type="component" value="Unassembled WGS sequence"/>
</dbReference>